<evidence type="ECO:0000256" key="4">
    <source>
        <dbReference type="ARBA" id="ARBA00023004"/>
    </source>
</evidence>
<evidence type="ECO:0000256" key="1">
    <source>
        <dbReference type="ARBA" id="ARBA00004496"/>
    </source>
</evidence>
<dbReference type="EMBL" id="AP018694">
    <property type="protein sequence ID" value="BBE16923.1"/>
    <property type="molecule type" value="Genomic_DNA"/>
</dbReference>
<keyword evidence="7" id="KW-1185">Reference proteome</keyword>
<dbReference type="AlphaFoldDB" id="A0A5K7S5W2"/>
<dbReference type="Pfam" id="PF04405">
    <property type="entry name" value="ScdA_N"/>
    <property type="match status" value="1"/>
</dbReference>
<dbReference type="Gene3D" id="1.20.120.520">
    <property type="entry name" value="nmb1532 protein domain like"/>
    <property type="match status" value="1"/>
</dbReference>
<dbReference type="InterPro" id="IPR019903">
    <property type="entry name" value="RIC_family"/>
</dbReference>
<sequence>MENIKNKSVGEIVKLDFRAADVFSSYGIDFCCGGKISVSEACANAKTDESIVIRALENLQNKVGSAVHDFDSWNIGFLADYIQNTHHEYVKKAIPQILPLAQKVADVHGEHHSEVIRINELFQDLAEELLAHLQKEEMILFPYIKKLVADESAGKCTDPGCFGSIGSPISVMEAEHENAGLILKEMYRISDGYSAPEDACNTFRVLYGKLKEFEDDLHRHIHLENNILFPKAIEKEQLVLAS</sequence>
<keyword evidence="3" id="KW-0479">Metal-binding</keyword>
<dbReference type="Pfam" id="PF01814">
    <property type="entry name" value="Hemerythrin"/>
    <property type="match status" value="1"/>
</dbReference>
<evidence type="ECO:0000259" key="5">
    <source>
        <dbReference type="Pfam" id="PF01814"/>
    </source>
</evidence>
<evidence type="ECO:0000256" key="3">
    <source>
        <dbReference type="ARBA" id="ARBA00022723"/>
    </source>
</evidence>
<dbReference type="RefSeq" id="WP_318349956.1">
    <property type="nucleotide sequence ID" value="NZ_AP018694.1"/>
</dbReference>
<feature type="domain" description="Hemerythrin-like" evidence="5">
    <location>
        <begin position="84"/>
        <end position="232"/>
    </location>
</feature>
<keyword evidence="2" id="KW-0963">Cytoplasm</keyword>
<dbReference type="InterPro" id="IPR012312">
    <property type="entry name" value="Hemerythrin-like"/>
</dbReference>
<dbReference type="GO" id="GO:0046872">
    <property type="term" value="F:metal ion binding"/>
    <property type="evidence" value="ECO:0007669"/>
    <property type="project" value="UniProtKB-KW"/>
</dbReference>
<dbReference type="PANTHER" id="PTHR36438">
    <property type="entry name" value="IRON-SULFUR CLUSTER REPAIR PROTEIN YTFE"/>
    <property type="match status" value="1"/>
</dbReference>
<evidence type="ECO:0000256" key="2">
    <source>
        <dbReference type="ARBA" id="ARBA00022490"/>
    </source>
</evidence>
<dbReference type="Proteomes" id="UP001193389">
    <property type="component" value="Chromosome"/>
</dbReference>
<keyword evidence="4" id="KW-0408">Iron</keyword>
<evidence type="ECO:0000313" key="7">
    <source>
        <dbReference type="Proteomes" id="UP001193389"/>
    </source>
</evidence>
<reference evidence="6" key="1">
    <citation type="journal article" date="2020" name="Int. J. Syst. Evol. Microbiol.">
        <title>Aquipluma nitroreducens gen. nov. sp. nov., a novel facultatively anaerobic bacterium isolated from a freshwater lake.</title>
        <authorList>
            <person name="Watanabe M."/>
            <person name="Kojima H."/>
            <person name="Fukui M."/>
        </authorList>
    </citation>
    <scope>NUCLEOTIDE SEQUENCE</scope>
    <source>
        <strain evidence="6">MeG22</strain>
    </source>
</reference>
<accession>A0A5K7S5W2</accession>
<protein>
    <submittedName>
        <fullName evidence="6">Nitric oxide-dependent regulator DnrN or NorA</fullName>
    </submittedName>
</protein>
<gene>
    <name evidence="6" type="ORF">AQPE_1070</name>
</gene>
<name>A0A5K7S5W2_9BACT</name>
<dbReference type="GO" id="GO:0005737">
    <property type="term" value="C:cytoplasm"/>
    <property type="evidence" value="ECO:0007669"/>
    <property type="project" value="UniProtKB-SubCell"/>
</dbReference>
<dbReference type="PANTHER" id="PTHR36438:SF1">
    <property type="entry name" value="IRON-SULFUR CLUSTER REPAIR PROTEIN YTFE"/>
    <property type="match status" value="1"/>
</dbReference>
<proteinExistence type="predicted"/>
<comment type="subcellular location">
    <subcellularLocation>
        <location evidence="1">Cytoplasm</location>
    </subcellularLocation>
</comment>
<dbReference type="NCBIfam" id="TIGR03652">
    <property type="entry name" value="FeS_repair_RIC"/>
    <property type="match status" value="1"/>
</dbReference>
<dbReference type="KEGG" id="anf:AQPE_1070"/>
<evidence type="ECO:0000313" key="6">
    <source>
        <dbReference type="EMBL" id="BBE16923.1"/>
    </source>
</evidence>
<organism evidence="6 7">
    <name type="scientific">Aquipluma nitroreducens</name>
    <dbReference type="NCBI Taxonomy" id="2010828"/>
    <lineage>
        <taxon>Bacteria</taxon>
        <taxon>Pseudomonadati</taxon>
        <taxon>Bacteroidota</taxon>
        <taxon>Bacteroidia</taxon>
        <taxon>Marinilabiliales</taxon>
        <taxon>Prolixibacteraceae</taxon>
        <taxon>Aquipluma</taxon>
    </lineage>
</organism>